<protein>
    <submittedName>
        <fullName evidence="1">Uncharacterized protein</fullName>
    </submittedName>
</protein>
<gene>
    <name evidence="1" type="ORF">CesoFtcFv8_010037</name>
</gene>
<evidence type="ECO:0000313" key="1">
    <source>
        <dbReference type="EMBL" id="KAK5896925.1"/>
    </source>
</evidence>
<proteinExistence type="predicted"/>
<name>A0AAN8C6Q4_9TELE</name>
<dbReference type="AlphaFoldDB" id="A0AAN8C6Q4"/>
<organism evidence="1 2">
    <name type="scientific">Champsocephalus esox</name>
    <name type="common">pike icefish</name>
    <dbReference type="NCBI Taxonomy" id="159716"/>
    <lineage>
        <taxon>Eukaryota</taxon>
        <taxon>Metazoa</taxon>
        <taxon>Chordata</taxon>
        <taxon>Craniata</taxon>
        <taxon>Vertebrata</taxon>
        <taxon>Euteleostomi</taxon>
        <taxon>Actinopterygii</taxon>
        <taxon>Neopterygii</taxon>
        <taxon>Teleostei</taxon>
        <taxon>Neoteleostei</taxon>
        <taxon>Acanthomorphata</taxon>
        <taxon>Eupercaria</taxon>
        <taxon>Perciformes</taxon>
        <taxon>Notothenioidei</taxon>
        <taxon>Channichthyidae</taxon>
        <taxon>Champsocephalus</taxon>
    </lineage>
</organism>
<comment type="caution">
    <text evidence="1">The sequence shown here is derived from an EMBL/GenBank/DDBJ whole genome shotgun (WGS) entry which is preliminary data.</text>
</comment>
<accession>A0AAN8C6Q4</accession>
<sequence length="82" mass="9125">MTNDRAVSTAAPPSTEPVPAPFWICSQSWLSHMLIFKLYNNSDSPELLVDVEVMSYSNSGLVLQCDARRGDACRDQSDVPRH</sequence>
<dbReference type="EMBL" id="JAULUE010002053">
    <property type="protein sequence ID" value="KAK5896925.1"/>
    <property type="molecule type" value="Genomic_DNA"/>
</dbReference>
<keyword evidence="2" id="KW-1185">Reference proteome</keyword>
<evidence type="ECO:0000313" key="2">
    <source>
        <dbReference type="Proteomes" id="UP001335648"/>
    </source>
</evidence>
<reference evidence="1 2" key="1">
    <citation type="journal article" date="2023" name="Mol. Biol. Evol.">
        <title>Genomics of Secondarily Temperate Adaptation in the Only Non-Antarctic Icefish.</title>
        <authorList>
            <person name="Rivera-Colon A.G."/>
            <person name="Rayamajhi N."/>
            <person name="Minhas B.F."/>
            <person name="Madrigal G."/>
            <person name="Bilyk K.T."/>
            <person name="Yoon V."/>
            <person name="Hune M."/>
            <person name="Gregory S."/>
            <person name="Cheng C.H.C."/>
            <person name="Catchen J.M."/>
        </authorList>
    </citation>
    <scope>NUCLEOTIDE SEQUENCE [LARGE SCALE GENOMIC DNA]</scope>
    <source>
        <strain evidence="1">JC2023a</strain>
    </source>
</reference>
<dbReference type="Proteomes" id="UP001335648">
    <property type="component" value="Unassembled WGS sequence"/>
</dbReference>